<dbReference type="PANTHER" id="PTHR42711">
    <property type="entry name" value="ABC TRANSPORTER ATP-BINDING PROTEIN"/>
    <property type="match status" value="1"/>
</dbReference>
<evidence type="ECO:0000259" key="5">
    <source>
        <dbReference type="PROSITE" id="PS50893"/>
    </source>
</evidence>
<dbReference type="GO" id="GO:0005524">
    <property type="term" value="F:ATP binding"/>
    <property type="evidence" value="ECO:0007669"/>
    <property type="project" value="UniProtKB-KW"/>
</dbReference>
<dbReference type="PROSITE" id="PS00211">
    <property type="entry name" value="ABC_TRANSPORTER_1"/>
    <property type="match status" value="1"/>
</dbReference>
<dbReference type="AlphaFoldDB" id="A0A449B6T9"/>
<accession>A0A449B6T9</accession>
<dbReference type="SMART" id="SM00382">
    <property type="entry name" value="AAA"/>
    <property type="match status" value="1"/>
</dbReference>
<proteinExistence type="inferred from homology"/>
<dbReference type="RefSeq" id="WP_036434799.1">
    <property type="nucleotide sequence ID" value="NZ_LR215039.1"/>
</dbReference>
<gene>
    <name evidence="6" type="primary">drrA</name>
    <name evidence="6" type="ORF">NCTC10179_00496</name>
</gene>
<dbReference type="PANTHER" id="PTHR42711:SF5">
    <property type="entry name" value="ABC TRANSPORTER ATP-BINDING PROTEIN NATA"/>
    <property type="match status" value="1"/>
</dbReference>
<name>A0A449B6T9_9BACT</name>
<dbReference type="Gene3D" id="3.40.50.300">
    <property type="entry name" value="P-loop containing nucleotide triphosphate hydrolases"/>
    <property type="match status" value="1"/>
</dbReference>
<dbReference type="Pfam" id="PF00005">
    <property type="entry name" value="ABC_tran"/>
    <property type="match status" value="1"/>
</dbReference>
<reference evidence="6 7" key="1">
    <citation type="submission" date="2019-01" db="EMBL/GenBank/DDBJ databases">
        <authorList>
            <consortium name="Pathogen Informatics"/>
        </authorList>
    </citation>
    <scope>NUCLEOTIDE SEQUENCE [LARGE SCALE GENOMIC DNA]</scope>
    <source>
        <strain evidence="6 7">NCTC10179</strain>
    </source>
</reference>
<dbReference type="SUPFAM" id="SSF52540">
    <property type="entry name" value="P-loop containing nucleoside triphosphate hydrolases"/>
    <property type="match status" value="1"/>
</dbReference>
<sequence length="306" mass="35119">MEQNTKNTILKINKLTKSFGKYKALNELSFSVQKGELFGFLGVNGAGKTTTLNIILGLLKYDSGEVLINDKNISHYGEYIRNEIGVVFQESILDPYLSPKEILYQKATLYLKDSKQQIKQKVSEIIQLFNLQDFQDKMYKTLSGGQKRRVDIARALVHSPSILFLDEPTTGLDPNSRKLVWKILNQYRKEKDLTIILTTHYMEEAANCNNVIVLDKGVIVAEGTVADLKNKFTNSTLKIYSRKNKALEEYILNTGKEFEFENNCYLINFKNTKQIKDYILEHPEMMSDIEIIKGDMDDVFLSITKN</sequence>
<dbReference type="OrthoDB" id="9778547at2"/>
<dbReference type="InterPro" id="IPR027417">
    <property type="entry name" value="P-loop_NTPase"/>
</dbReference>
<organism evidence="6 7">
    <name type="scientific">Mycoplasmopsis columboralis</name>
    <dbReference type="NCBI Taxonomy" id="171282"/>
    <lineage>
        <taxon>Bacteria</taxon>
        <taxon>Bacillati</taxon>
        <taxon>Mycoplasmatota</taxon>
        <taxon>Mycoplasmoidales</taxon>
        <taxon>Metamycoplasmataceae</taxon>
        <taxon>Mycoplasmopsis</taxon>
    </lineage>
</organism>
<feature type="domain" description="ABC transporter" evidence="5">
    <location>
        <begin position="10"/>
        <end position="241"/>
    </location>
</feature>
<dbReference type="InterPro" id="IPR017871">
    <property type="entry name" value="ABC_transporter-like_CS"/>
</dbReference>
<dbReference type="PROSITE" id="PS50893">
    <property type="entry name" value="ABC_TRANSPORTER_2"/>
    <property type="match status" value="1"/>
</dbReference>
<keyword evidence="4 6" id="KW-0067">ATP-binding</keyword>
<comment type="similarity">
    <text evidence="1">Belongs to the ABC transporter superfamily.</text>
</comment>
<dbReference type="InterPro" id="IPR003439">
    <property type="entry name" value="ABC_transporter-like_ATP-bd"/>
</dbReference>
<evidence type="ECO:0000256" key="2">
    <source>
        <dbReference type="ARBA" id="ARBA00022448"/>
    </source>
</evidence>
<dbReference type="InterPro" id="IPR050763">
    <property type="entry name" value="ABC_transporter_ATP-binding"/>
</dbReference>
<evidence type="ECO:0000256" key="1">
    <source>
        <dbReference type="ARBA" id="ARBA00005417"/>
    </source>
</evidence>
<keyword evidence="7" id="KW-1185">Reference proteome</keyword>
<evidence type="ECO:0000256" key="3">
    <source>
        <dbReference type="ARBA" id="ARBA00022741"/>
    </source>
</evidence>
<dbReference type="InterPro" id="IPR003593">
    <property type="entry name" value="AAA+_ATPase"/>
</dbReference>
<dbReference type="EMBL" id="LR215039">
    <property type="protein sequence ID" value="VEU76320.1"/>
    <property type="molecule type" value="Genomic_DNA"/>
</dbReference>
<dbReference type="KEGG" id="mcou:NCTC10179_00496"/>
<keyword evidence="3" id="KW-0547">Nucleotide-binding</keyword>
<evidence type="ECO:0000313" key="6">
    <source>
        <dbReference type="EMBL" id="VEU76320.1"/>
    </source>
</evidence>
<keyword evidence="6" id="KW-0378">Hydrolase</keyword>
<dbReference type="EC" id="3.6.3.-" evidence="6"/>
<evidence type="ECO:0000256" key="4">
    <source>
        <dbReference type="ARBA" id="ARBA00022840"/>
    </source>
</evidence>
<dbReference type="GO" id="GO:0016887">
    <property type="term" value="F:ATP hydrolysis activity"/>
    <property type="evidence" value="ECO:0007669"/>
    <property type="project" value="InterPro"/>
</dbReference>
<dbReference type="Proteomes" id="UP000289497">
    <property type="component" value="Chromosome"/>
</dbReference>
<protein>
    <submittedName>
        <fullName evidence="6">ABC transporter ATP-binding protein</fullName>
        <ecNumber evidence="6">3.6.3.-</ecNumber>
    </submittedName>
</protein>
<evidence type="ECO:0000313" key="7">
    <source>
        <dbReference type="Proteomes" id="UP000289497"/>
    </source>
</evidence>
<keyword evidence="2" id="KW-0813">Transport</keyword>